<reference evidence="8 9" key="1">
    <citation type="submission" date="2016-10" db="EMBL/GenBank/DDBJ databases">
        <title>The genome of Paramicrosporidium saccamoebae is the missing link in understanding Cryptomycota and Microsporidia evolution.</title>
        <authorList>
            <person name="Quandt C.A."/>
            <person name="Beaudet D."/>
            <person name="Corsaro D."/>
            <person name="Michel R."/>
            <person name="Corradi N."/>
            <person name="James T."/>
        </authorList>
    </citation>
    <scope>NUCLEOTIDE SEQUENCE [LARGE SCALE GENOMIC DNA]</scope>
    <source>
        <strain evidence="8 9">KSL3</strain>
    </source>
</reference>
<feature type="compositionally biased region" description="Acidic residues" evidence="6">
    <location>
        <begin position="214"/>
        <end position="224"/>
    </location>
</feature>
<evidence type="ECO:0000313" key="8">
    <source>
        <dbReference type="EMBL" id="PJF17122.1"/>
    </source>
</evidence>
<feature type="compositionally biased region" description="Acidic residues" evidence="6">
    <location>
        <begin position="177"/>
        <end position="207"/>
    </location>
</feature>
<evidence type="ECO:0000256" key="2">
    <source>
        <dbReference type="ARBA" id="ARBA00013194"/>
    </source>
</evidence>
<dbReference type="InterPro" id="IPR041232">
    <property type="entry name" value="NPL"/>
</dbReference>
<keyword evidence="4 5" id="KW-0413">Isomerase</keyword>
<evidence type="ECO:0000256" key="3">
    <source>
        <dbReference type="ARBA" id="ARBA00023110"/>
    </source>
</evidence>
<feature type="domain" description="PPIase FKBP-type" evidence="7">
    <location>
        <begin position="294"/>
        <end position="377"/>
    </location>
</feature>
<proteinExistence type="predicted"/>
<dbReference type="GO" id="GO:0003755">
    <property type="term" value="F:peptidyl-prolyl cis-trans isomerase activity"/>
    <property type="evidence" value="ECO:0007669"/>
    <property type="project" value="UniProtKB-KW"/>
</dbReference>
<feature type="region of interest" description="Disordered" evidence="6">
    <location>
        <begin position="117"/>
        <end position="268"/>
    </location>
</feature>
<name>A0A2H9TH75_9FUNG</name>
<evidence type="ECO:0000313" key="9">
    <source>
        <dbReference type="Proteomes" id="UP000240830"/>
    </source>
</evidence>
<organism evidence="8 9">
    <name type="scientific">Paramicrosporidium saccamoebae</name>
    <dbReference type="NCBI Taxonomy" id="1246581"/>
    <lineage>
        <taxon>Eukaryota</taxon>
        <taxon>Fungi</taxon>
        <taxon>Fungi incertae sedis</taxon>
        <taxon>Cryptomycota</taxon>
        <taxon>Cryptomycota incertae sedis</taxon>
        <taxon>Paramicrosporidium</taxon>
    </lineage>
</organism>
<gene>
    <name evidence="8" type="ORF">PSACC_03075</name>
</gene>
<dbReference type="PANTHER" id="PTHR43811:SF19">
    <property type="entry name" value="39 KDA FK506-BINDING NUCLEAR PROTEIN"/>
    <property type="match status" value="1"/>
</dbReference>
<dbReference type="SUPFAM" id="SSF54534">
    <property type="entry name" value="FKBP-like"/>
    <property type="match status" value="1"/>
</dbReference>
<evidence type="ECO:0000256" key="1">
    <source>
        <dbReference type="ARBA" id="ARBA00000971"/>
    </source>
</evidence>
<dbReference type="Proteomes" id="UP000240830">
    <property type="component" value="Unassembled WGS sequence"/>
</dbReference>
<dbReference type="EMBL" id="MTSL01000190">
    <property type="protein sequence ID" value="PJF17122.1"/>
    <property type="molecule type" value="Genomic_DNA"/>
</dbReference>
<evidence type="ECO:0000256" key="4">
    <source>
        <dbReference type="ARBA" id="ARBA00023235"/>
    </source>
</evidence>
<dbReference type="InterPro" id="IPR001179">
    <property type="entry name" value="PPIase_FKBP_dom"/>
</dbReference>
<feature type="compositionally biased region" description="Basic and acidic residues" evidence="6">
    <location>
        <begin position="241"/>
        <end position="261"/>
    </location>
</feature>
<evidence type="ECO:0000256" key="6">
    <source>
        <dbReference type="SAM" id="MobiDB-lite"/>
    </source>
</evidence>
<dbReference type="PANTHER" id="PTHR43811">
    <property type="entry name" value="FKBP-TYPE PEPTIDYL-PROLYL CIS-TRANS ISOMERASE FKPA"/>
    <property type="match status" value="1"/>
</dbReference>
<dbReference type="Pfam" id="PF00254">
    <property type="entry name" value="FKBP_C"/>
    <property type="match status" value="1"/>
</dbReference>
<comment type="catalytic activity">
    <reaction evidence="1 5">
        <text>[protein]-peptidylproline (omega=180) = [protein]-peptidylproline (omega=0)</text>
        <dbReference type="Rhea" id="RHEA:16237"/>
        <dbReference type="Rhea" id="RHEA-COMP:10747"/>
        <dbReference type="Rhea" id="RHEA-COMP:10748"/>
        <dbReference type="ChEBI" id="CHEBI:83833"/>
        <dbReference type="ChEBI" id="CHEBI:83834"/>
        <dbReference type="EC" id="5.2.1.8"/>
    </reaction>
</comment>
<accession>A0A2H9TH75</accession>
<evidence type="ECO:0000256" key="5">
    <source>
        <dbReference type="PROSITE-ProRule" id="PRU00277"/>
    </source>
</evidence>
<dbReference type="STRING" id="1246581.A0A2H9TH75"/>
<keyword evidence="9" id="KW-1185">Reference proteome</keyword>
<evidence type="ECO:0000259" key="7">
    <source>
        <dbReference type="PROSITE" id="PS50059"/>
    </source>
</evidence>
<protein>
    <recommendedName>
        <fullName evidence="2 5">peptidylprolyl isomerase</fullName>
        <ecNumber evidence="2 5">5.2.1.8</ecNumber>
    </recommendedName>
</protein>
<comment type="caution">
    <text evidence="8">The sequence shown here is derived from an EMBL/GenBank/DDBJ whole genome shotgun (WGS) entry which is preliminary data.</text>
</comment>
<dbReference type="AlphaFoldDB" id="A0A2H9TH75"/>
<dbReference type="Gene3D" id="2.60.120.340">
    <property type="entry name" value="Nucleoplasmin core domain"/>
    <property type="match status" value="1"/>
</dbReference>
<dbReference type="OrthoDB" id="1902587at2759"/>
<dbReference type="EC" id="5.2.1.8" evidence="2 5"/>
<feature type="compositionally biased region" description="Basic and acidic residues" evidence="6">
    <location>
        <begin position="162"/>
        <end position="176"/>
    </location>
</feature>
<dbReference type="InterPro" id="IPR046357">
    <property type="entry name" value="PPIase_dom_sf"/>
</dbReference>
<dbReference type="Gene3D" id="3.10.50.40">
    <property type="match status" value="1"/>
</dbReference>
<feature type="compositionally biased region" description="Acidic residues" evidence="6">
    <location>
        <begin position="117"/>
        <end position="161"/>
    </location>
</feature>
<dbReference type="Pfam" id="PF17800">
    <property type="entry name" value="NPL"/>
    <property type="match status" value="1"/>
</dbReference>
<sequence>MLRKPIGFWGLVMEPGKMYSQEVPVSFWITMAALGPEAFEKTTEKPARSQVKLTHQKDGEFTLCTLRPDMALDLVFLEGETIHLRVVGENSVHLTGYYIDDVEDRDPYARFDSEELDAEMNGEDIEESDECCEHSEEDDEDEETEDEMADFIDDGSADESADEKVSRKTRTIREITSDEDSEMDDEYLSEEDYDTEDGTEEDIEDDGCNFSGSADEEIDSDEAGSVDMISKARKMASSEAPSKKSKVEKPSAKVQAVEKKKAVLPSPKPVNTTLQGGIKVEDIKVGAGIKAQKSRKVDISYTVTGEDNKPVESAGKTLTFNLGDSKVLKALSSGITGMALGGVRKLVVPSNMAQEGLQPALTKGSNYTITVTLNKVEPSFKAK</sequence>
<dbReference type="PROSITE" id="PS50059">
    <property type="entry name" value="FKBP_PPIASE"/>
    <property type="match status" value="1"/>
</dbReference>
<keyword evidence="3 5" id="KW-0697">Rotamase</keyword>